<gene>
    <name evidence="1" type="ORF">ACFFSA_31525</name>
</gene>
<evidence type="ECO:0000313" key="2">
    <source>
        <dbReference type="Proteomes" id="UP001589532"/>
    </source>
</evidence>
<proteinExistence type="predicted"/>
<dbReference type="Proteomes" id="UP001589532">
    <property type="component" value="Unassembled WGS sequence"/>
</dbReference>
<keyword evidence="2" id="KW-1185">Reference proteome</keyword>
<sequence>MTAEVGERVTDAELVAGYRRDPELFTPSPRWAVLRRAPSPAGFVSLRAAVADSAGARLTQTIVRAYAVGGP</sequence>
<dbReference type="RefSeq" id="WP_344988230.1">
    <property type="nucleotide sequence ID" value="NZ_BAAAXV010000002.1"/>
</dbReference>
<reference evidence="1 2" key="1">
    <citation type="submission" date="2024-09" db="EMBL/GenBank/DDBJ databases">
        <authorList>
            <person name="Sun Q."/>
            <person name="Mori K."/>
        </authorList>
    </citation>
    <scope>NUCLEOTIDE SEQUENCE [LARGE SCALE GENOMIC DNA]</scope>
    <source>
        <strain evidence="1 2">JCM 3143</strain>
    </source>
</reference>
<accession>A0ABV5S7Q5</accession>
<evidence type="ECO:0000313" key="1">
    <source>
        <dbReference type="EMBL" id="MFB9627635.1"/>
    </source>
</evidence>
<dbReference type="EMBL" id="JBHMBW010000035">
    <property type="protein sequence ID" value="MFB9627635.1"/>
    <property type="molecule type" value="Genomic_DNA"/>
</dbReference>
<protein>
    <submittedName>
        <fullName evidence="1">Uncharacterized protein</fullName>
    </submittedName>
</protein>
<organism evidence="1 2">
    <name type="scientific">Nonomuraea helvata</name>
    <dbReference type="NCBI Taxonomy" id="37484"/>
    <lineage>
        <taxon>Bacteria</taxon>
        <taxon>Bacillati</taxon>
        <taxon>Actinomycetota</taxon>
        <taxon>Actinomycetes</taxon>
        <taxon>Streptosporangiales</taxon>
        <taxon>Streptosporangiaceae</taxon>
        <taxon>Nonomuraea</taxon>
    </lineage>
</organism>
<comment type="caution">
    <text evidence="1">The sequence shown here is derived from an EMBL/GenBank/DDBJ whole genome shotgun (WGS) entry which is preliminary data.</text>
</comment>
<name>A0ABV5S7Q5_9ACTN</name>